<keyword evidence="3" id="KW-1185">Reference proteome</keyword>
<dbReference type="AlphaFoldDB" id="A0A0A3HQI4"/>
<proteinExistence type="predicted"/>
<dbReference type="CDD" id="cd20306">
    <property type="entry name" value="cupin_OxDC-like"/>
    <property type="match status" value="1"/>
</dbReference>
<dbReference type="Gene3D" id="2.60.120.10">
    <property type="entry name" value="Jelly Rolls"/>
    <property type="match status" value="1"/>
</dbReference>
<evidence type="ECO:0000313" key="2">
    <source>
        <dbReference type="EMBL" id="KGR74816.1"/>
    </source>
</evidence>
<reference evidence="2 3" key="1">
    <citation type="submission" date="2014-02" db="EMBL/GenBank/DDBJ databases">
        <title>Draft genome sequence of Lysinibacillus sinduriensis JCM 15800.</title>
        <authorList>
            <person name="Zhang F."/>
            <person name="Wang G."/>
            <person name="Zhang L."/>
        </authorList>
    </citation>
    <scope>NUCLEOTIDE SEQUENCE [LARGE SCALE GENOMIC DNA]</scope>
    <source>
        <strain evidence="2 3">JCM 15800</strain>
    </source>
</reference>
<accession>A0A0A3HQI4</accession>
<evidence type="ECO:0000259" key="1">
    <source>
        <dbReference type="SMART" id="SM00835"/>
    </source>
</evidence>
<sequence>MSSSIDFSSPSIQFYFDLNKSQLFKKDSQNFINVLGVSELNSLKGTSMLDTFLSKGNIVEPHYHQNAAELVYCISGCAIVSIYNPFMKQLMQFTITPGQVTNVPQGWWHYIEAQTDHTHFLAIFDSNTPEVILGSDILKFTPPNIMAKTYCLDEQLWKQAVGPVKPGTFIGPHKDCRPNYHYQQPYPLYAPHYSNPVNHQQKNHPFYS</sequence>
<dbReference type="RefSeq" id="WP_036201404.1">
    <property type="nucleotide sequence ID" value="NZ_AVCY01000003.1"/>
</dbReference>
<dbReference type="EMBL" id="JPVO01000053">
    <property type="protein sequence ID" value="KGR74816.1"/>
    <property type="molecule type" value="Genomic_DNA"/>
</dbReference>
<organism evidence="2 3">
    <name type="scientific">Ureibacillus sinduriensis BLB-1 = JCM 15800</name>
    <dbReference type="NCBI Taxonomy" id="1384057"/>
    <lineage>
        <taxon>Bacteria</taxon>
        <taxon>Bacillati</taxon>
        <taxon>Bacillota</taxon>
        <taxon>Bacilli</taxon>
        <taxon>Bacillales</taxon>
        <taxon>Caryophanaceae</taxon>
        <taxon>Ureibacillus</taxon>
    </lineage>
</organism>
<dbReference type="InterPro" id="IPR014710">
    <property type="entry name" value="RmlC-like_jellyroll"/>
</dbReference>
<protein>
    <submittedName>
        <fullName evidence="2">Cupin</fullName>
    </submittedName>
</protein>
<feature type="domain" description="Cupin type-1" evidence="1">
    <location>
        <begin position="21"/>
        <end position="158"/>
    </location>
</feature>
<dbReference type="PANTHER" id="PTHR31238">
    <property type="entry name" value="GERMIN-LIKE PROTEIN SUBFAMILY 3 MEMBER 3"/>
    <property type="match status" value="1"/>
</dbReference>
<dbReference type="STRING" id="1384057.CD33_13665"/>
<name>A0A0A3HQI4_9BACL</name>
<dbReference type="InterPro" id="IPR011051">
    <property type="entry name" value="RmlC_Cupin_sf"/>
</dbReference>
<dbReference type="Pfam" id="PF00190">
    <property type="entry name" value="Cupin_1"/>
    <property type="match status" value="1"/>
</dbReference>
<gene>
    <name evidence="2" type="ORF">CD33_13665</name>
</gene>
<dbReference type="InterPro" id="IPR006045">
    <property type="entry name" value="Cupin_1"/>
</dbReference>
<dbReference type="eggNOG" id="COG1917">
    <property type="taxonomic scope" value="Bacteria"/>
</dbReference>
<dbReference type="SMART" id="SM00835">
    <property type="entry name" value="Cupin_1"/>
    <property type="match status" value="1"/>
</dbReference>
<dbReference type="Proteomes" id="UP000030408">
    <property type="component" value="Unassembled WGS sequence"/>
</dbReference>
<evidence type="ECO:0000313" key="3">
    <source>
        <dbReference type="Proteomes" id="UP000030408"/>
    </source>
</evidence>
<dbReference type="SUPFAM" id="SSF51182">
    <property type="entry name" value="RmlC-like cupins"/>
    <property type="match status" value="1"/>
</dbReference>
<comment type="caution">
    <text evidence="2">The sequence shown here is derived from an EMBL/GenBank/DDBJ whole genome shotgun (WGS) entry which is preliminary data.</text>
</comment>
<dbReference type="OrthoDB" id="2739624at2"/>